<keyword evidence="9" id="KW-1185">Reference proteome</keyword>
<comment type="caution">
    <text evidence="8">The sequence shown here is derived from an EMBL/GenBank/DDBJ whole genome shotgun (WGS) entry which is preliminary data.</text>
</comment>
<dbReference type="AlphaFoldDB" id="A0AAV2QEK5"/>
<dbReference type="GO" id="GO:0000226">
    <property type="term" value="P:microtubule cytoskeleton organization"/>
    <property type="evidence" value="ECO:0007669"/>
    <property type="project" value="TreeGrafter"/>
</dbReference>
<dbReference type="InterPro" id="IPR004344">
    <property type="entry name" value="TTL/TTLL_fam"/>
</dbReference>
<evidence type="ECO:0000256" key="7">
    <source>
        <dbReference type="SAM" id="MobiDB-lite"/>
    </source>
</evidence>
<organism evidence="8 9">
    <name type="scientific">Meganyctiphanes norvegica</name>
    <name type="common">Northern krill</name>
    <name type="synonym">Thysanopoda norvegica</name>
    <dbReference type="NCBI Taxonomy" id="48144"/>
    <lineage>
        <taxon>Eukaryota</taxon>
        <taxon>Metazoa</taxon>
        <taxon>Ecdysozoa</taxon>
        <taxon>Arthropoda</taxon>
        <taxon>Crustacea</taxon>
        <taxon>Multicrustacea</taxon>
        <taxon>Malacostraca</taxon>
        <taxon>Eumalacostraca</taxon>
        <taxon>Eucarida</taxon>
        <taxon>Euphausiacea</taxon>
        <taxon>Euphausiidae</taxon>
        <taxon>Meganyctiphanes</taxon>
    </lineage>
</organism>
<accession>A0AAV2QEK5</accession>
<evidence type="ECO:0000256" key="5">
    <source>
        <dbReference type="ARBA" id="ARBA00041448"/>
    </source>
</evidence>
<evidence type="ECO:0000256" key="4">
    <source>
        <dbReference type="ARBA" id="ARBA00022840"/>
    </source>
</evidence>
<dbReference type="PANTHER" id="PTHR12241:SF145">
    <property type="entry name" value="TUBULIN POLYGLUTAMYLASE TTLL5"/>
    <property type="match status" value="1"/>
</dbReference>
<name>A0AAV2QEK5_MEGNR</name>
<feature type="compositionally biased region" description="Low complexity" evidence="7">
    <location>
        <begin position="410"/>
        <end position="424"/>
    </location>
</feature>
<dbReference type="EMBL" id="CAXKWB010005518">
    <property type="protein sequence ID" value="CAL4078795.1"/>
    <property type="molecule type" value="Genomic_DNA"/>
</dbReference>
<dbReference type="PANTHER" id="PTHR12241">
    <property type="entry name" value="TUBULIN POLYGLUTAMYLASE"/>
    <property type="match status" value="1"/>
</dbReference>
<dbReference type="GO" id="GO:0036064">
    <property type="term" value="C:ciliary basal body"/>
    <property type="evidence" value="ECO:0007669"/>
    <property type="project" value="TreeGrafter"/>
</dbReference>
<evidence type="ECO:0000256" key="2">
    <source>
        <dbReference type="ARBA" id="ARBA00022598"/>
    </source>
</evidence>
<comment type="similarity">
    <text evidence="1">Belongs to the tubulin--tyrosine ligase family.</text>
</comment>
<dbReference type="SUPFAM" id="SSF56059">
    <property type="entry name" value="Glutathione synthetase ATP-binding domain-like"/>
    <property type="match status" value="1"/>
</dbReference>
<protein>
    <recommendedName>
        <fullName evidence="5">Tubulin--tyrosine ligase-like protein 5</fullName>
    </recommendedName>
</protein>
<dbReference type="GO" id="GO:0070740">
    <property type="term" value="F:tubulin-glutamic acid ligase activity"/>
    <property type="evidence" value="ECO:0007669"/>
    <property type="project" value="TreeGrafter"/>
</dbReference>
<keyword evidence="4" id="KW-0067">ATP-binding</keyword>
<evidence type="ECO:0000313" key="9">
    <source>
        <dbReference type="Proteomes" id="UP001497623"/>
    </source>
</evidence>
<keyword evidence="3" id="KW-0547">Nucleotide-binding</keyword>
<gene>
    <name evidence="8" type="ORF">MNOR_LOCUS10750</name>
</gene>
<proteinExistence type="inferred from homology"/>
<reference evidence="8 9" key="1">
    <citation type="submission" date="2024-05" db="EMBL/GenBank/DDBJ databases">
        <authorList>
            <person name="Wallberg A."/>
        </authorList>
    </citation>
    <scope>NUCLEOTIDE SEQUENCE [LARGE SCALE GENOMIC DNA]</scope>
</reference>
<sequence length="698" mass="79961">MTYVLDGDTVWMISSNGDREYGYLMLNNNNLEEPPTKTAAISNNMTYKFSHVESKLISILLDIHGFKEVERSSEYFNIYWSSGHPKPEEFQKLQHWQKVNHFPKSSELTRKDCLQINIREMKQQYGDSYNIMTDGFIVPDEREELLADQKRNPGTWIVKPVAAAQGKGIYLVTDVDKIPEENSVVCRYIESPILLDGFKCDLRLYVAVTSLDPLVIYLYEEGLVRLASVKYEQGKDIWNPCIHLTNYSVNKLHSDYVKNEDSEKDSEGNKWSLSAFLCHLRSQEVDTVALMQSVEDVIIKAVLAAGKKMNMAKNEQVPHYNNCFELYGVDILIDKELKPWLIEFNLSPGLNIETPLDLRIKSAMLAQLFTMVKIQVADPTSNDSSAEQSESTEQTTKVVDPSSNDHSTEQTESNEQTTKQITTTDIKESLSAPHRPRKLSLSEELKIFLEVREELKRCGGWQQIFPTPDSCCRNVDIQENMSLLNKALHQSIYLQVDLTRSRDEFDDQNREVDLLALGQEALLERLTCYERHMTKVLSDARCKALISGDKEFSQEQKQQMKVNVMKAMSNGLTLSKYEARMAFSLYLQNLQQQLMNGPNCEKQVQIIHRFLCTAVTKLMHPFIVQDPDTNLPYTAQAIILCKQLGDFIQAYTKETHLYLGNLDAAKEERNIHVQVDSQAPSLHREIANTILQHNIFTL</sequence>
<dbReference type="GO" id="GO:0005524">
    <property type="term" value="F:ATP binding"/>
    <property type="evidence" value="ECO:0007669"/>
    <property type="project" value="UniProtKB-KW"/>
</dbReference>
<evidence type="ECO:0000313" key="8">
    <source>
        <dbReference type="EMBL" id="CAL4078795.1"/>
    </source>
</evidence>
<evidence type="ECO:0000256" key="3">
    <source>
        <dbReference type="ARBA" id="ARBA00022741"/>
    </source>
</evidence>
<dbReference type="Pfam" id="PF03133">
    <property type="entry name" value="TTL"/>
    <property type="match status" value="1"/>
</dbReference>
<keyword evidence="2" id="KW-0436">Ligase</keyword>
<dbReference type="PROSITE" id="PS51221">
    <property type="entry name" value="TTL"/>
    <property type="match status" value="1"/>
</dbReference>
<dbReference type="GO" id="GO:0015631">
    <property type="term" value="F:tubulin binding"/>
    <property type="evidence" value="ECO:0007669"/>
    <property type="project" value="TreeGrafter"/>
</dbReference>
<feature type="region of interest" description="Disordered" evidence="7">
    <location>
        <begin position="380"/>
        <end position="435"/>
    </location>
</feature>
<evidence type="ECO:0000256" key="1">
    <source>
        <dbReference type="ARBA" id="ARBA00006820"/>
    </source>
</evidence>
<feature type="compositionally biased region" description="Low complexity" evidence="7">
    <location>
        <begin position="384"/>
        <end position="396"/>
    </location>
</feature>
<dbReference type="Proteomes" id="UP001497623">
    <property type="component" value="Unassembled WGS sequence"/>
</dbReference>
<evidence type="ECO:0000256" key="6">
    <source>
        <dbReference type="ARBA" id="ARBA00049274"/>
    </source>
</evidence>
<dbReference type="Gene3D" id="3.30.470.20">
    <property type="entry name" value="ATP-grasp fold, B domain"/>
    <property type="match status" value="1"/>
</dbReference>
<comment type="catalytic activity">
    <reaction evidence="6">
        <text>L-glutamyl-[protein] + L-glutamate + ATP = gamma-L-glutamyl-L-glutamyl-[protein] + ADP + phosphate + H(+)</text>
        <dbReference type="Rhea" id="RHEA:60144"/>
        <dbReference type="Rhea" id="RHEA-COMP:10208"/>
        <dbReference type="Rhea" id="RHEA-COMP:15517"/>
        <dbReference type="ChEBI" id="CHEBI:15378"/>
        <dbReference type="ChEBI" id="CHEBI:29973"/>
        <dbReference type="ChEBI" id="CHEBI:29985"/>
        <dbReference type="ChEBI" id="CHEBI:30616"/>
        <dbReference type="ChEBI" id="CHEBI:43474"/>
        <dbReference type="ChEBI" id="CHEBI:143622"/>
        <dbReference type="ChEBI" id="CHEBI:456216"/>
    </reaction>
    <physiologicalReaction direction="left-to-right" evidence="6">
        <dbReference type="Rhea" id="RHEA:60145"/>
    </physiologicalReaction>
</comment>